<dbReference type="Proteomes" id="UP001200034">
    <property type="component" value="Unassembled WGS sequence"/>
</dbReference>
<keyword evidence="5 12" id="KW-0808">Transferase</keyword>
<keyword evidence="10 12" id="KW-0472">Membrane</keyword>
<dbReference type="SUPFAM" id="SSF53756">
    <property type="entry name" value="UDP-Glycosyltransferase/glycogen phosphorylase"/>
    <property type="match status" value="1"/>
</dbReference>
<evidence type="ECO:0000256" key="3">
    <source>
        <dbReference type="ARBA" id="ARBA00008919"/>
    </source>
</evidence>
<keyword evidence="4 12" id="KW-0328">Glycosyltransferase</keyword>
<comment type="subcellular location">
    <subcellularLocation>
        <location evidence="1 12">Golgi apparatus</location>
        <location evidence="1 12">Golgi stack membrane</location>
        <topology evidence="1 12">Single-pass type II membrane protein</topology>
    </subcellularLocation>
</comment>
<evidence type="ECO:0000256" key="4">
    <source>
        <dbReference type="ARBA" id="ARBA00022676"/>
    </source>
</evidence>
<feature type="transmembrane region" description="Helical" evidence="12">
    <location>
        <begin position="66"/>
        <end position="84"/>
    </location>
</feature>
<dbReference type="GO" id="GO:0008417">
    <property type="term" value="F:fucosyltransferase activity"/>
    <property type="evidence" value="ECO:0007669"/>
    <property type="project" value="InterPro"/>
</dbReference>
<name>A0AAD4K0W8_9MUSC</name>
<keyword evidence="9 12" id="KW-0333">Golgi apparatus</keyword>
<dbReference type="InterPro" id="IPR038577">
    <property type="entry name" value="GT10-like_C_sf"/>
</dbReference>
<feature type="region of interest" description="Disordered" evidence="13">
    <location>
        <begin position="1"/>
        <end position="40"/>
    </location>
</feature>
<keyword evidence="6 12" id="KW-0812">Transmembrane</keyword>
<evidence type="ECO:0000256" key="9">
    <source>
        <dbReference type="ARBA" id="ARBA00023034"/>
    </source>
</evidence>
<dbReference type="Pfam" id="PF17039">
    <property type="entry name" value="Glyco_tran_10_N"/>
    <property type="match status" value="1"/>
</dbReference>
<protein>
    <recommendedName>
        <fullName evidence="12">Fucosyltransferase</fullName>
        <ecNumber evidence="12">2.4.1.-</ecNumber>
    </recommendedName>
</protein>
<evidence type="ECO:0000256" key="13">
    <source>
        <dbReference type="SAM" id="MobiDB-lite"/>
    </source>
</evidence>
<dbReference type="InterPro" id="IPR031481">
    <property type="entry name" value="Glyco_tran_10_N"/>
</dbReference>
<evidence type="ECO:0000313" key="17">
    <source>
        <dbReference type="Proteomes" id="UP001200034"/>
    </source>
</evidence>
<sequence length="426" mass="50348">MADNQEMEQTQKQKVEPPRNENDEIHTLTDEDIEDGVSINSGSNRQLDDFIAYLNPRNLVYDHGMVILKWIFCLFVILLLIYLMPRTFQNHDEGDQINGPTVLLWNEDWEQHQCSCMLNRDQYYSSLPIDAVIVNADQAFSLSGLEKIKHTPNFLLVFAAKNPLPLVQNPLTEYSPYYFNFTMSYRSDSDLRLTEYYFSTLYSSPQPVEKFEQPDRNFMMNMEDNLKSTLLYHLKRKRLLTAYIALNESNYTPTRSVYIEELRTQLEPKVIQKCDEHNECSTYKFMLVFQTTSCPDFMHSHIYMAMMNFVVPVVIGTGNISQFVPPGSYINGAEFTSPRKLAQFLINVGQEPHLYEQYFWWHSKYNIYQIRDTQSSTSYCAICAELRKPRRHRQPEEFFKWWTQHKCSDERTLWIDQMFQKIIKGP</sequence>
<dbReference type="EC" id="2.4.1.-" evidence="12"/>
<organism evidence="16 17">
    <name type="scientific">Drosophila rubida</name>
    <dbReference type="NCBI Taxonomy" id="30044"/>
    <lineage>
        <taxon>Eukaryota</taxon>
        <taxon>Metazoa</taxon>
        <taxon>Ecdysozoa</taxon>
        <taxon>Arthropoda</taxon>
        <taxon>Hexapoda</taxon>
        <taxon>Insecta</taxon>
        <taxon>Pterygota</taxon>
        <taxon>Neoptera</taxon>
        <taxon>Endopterygota</taxon>
        <taxon>Diptera</taxon>
        <taxon>Brachycera</taxon>
        <taxon>Muscomorpha</taxon>
        <taxon>Ephydroidea</taxon>
        <taxon>Drosophilidae</taxon>
        <taxon>Drosophila</taxon>
    </lineage>
</organism>
<feature type="domain" description="Fucosyltransferase C-terminal" evidence="14">
    <location>
        <begin position="248"/>
        <end position="394"/>
    </location>
</feature>
<keyword evidence="8 12" id="KW-1133">Transmembrane helix</keyword>
<dbReference type="PANTHER" id="PTHR48438:SF1">
    <property type="entry name" value="ALPHA-(1,3)-FUCOSYLTRANSFERASE C-RELATED"/>
    <property type="match status" value="1"/>
</dbReference>
<feature type="compositionally biased region" description="Basic and acidic residues" evidence="13">
    <location>
        <begin position="9"/>
        <end position="29"/>
    </location>
</feature>
<evidence type="ECO:0000256" key="12">
    <source>
        <dbReference type="RuleBase" id="RU003832"/>
    </source>
</evidence>
<feature type="domain" description="Fucosyltransferase N-terminal" evidence="15">
    <location>
        <begin position="100"/>
        <end position="192"/>
    </location>
</feature>
<keyword evidence="17" id="KW-1185">Reference proteome</keyword>
<dbReference type="PANTHER" id="PTHR48438">
    <property type="entry name" value="ALPHA-(1,3)-FUCOSYLTRANSFERASE C-RELATED"/>
    <property type="match status" value="1"/>
</dbReference>
<dbReference type="InterPro" id="IPR055270">
    <property type="entry name" value="Glyco_tran_10_C"/>
</dbReference>
<dbReference type="InterPro" id="IPR001503">
    <property type="entry name" value="Glyco_trans_10"/>
</dbReference>
<comment type="pathway">
    <text evidence="2">Protein modification; protein glycosylation.</text>
</comment>
<evidence type="ECO:0000256" key="6">
    <source>
        <dbReference type="ARBA" id="ARBA00022692"/>
    </source>
</evidence>
<evidence type="ECO:0000256" key="2">
    <source>
        <dbReference type="ARBA" id="ARBA00004922"/>
    </source>
</evidence>
<proteinExistence type="inferred from homology"/>
<gene>
    <name evidence="16" type="ORF">KR093_005282</name>
</gene>
<dbReference type="AlphaFoldDB" id="A0AAD4K0W8"/>
<comment type="similarity">
    <text evidence="3 12">Belongs to the glycosyltransferase 10 family.</text>
</comment>
<accession>A0AAD4K0W8</accession>
<comment type="caution">
    <text evidence="16">The sequence shown here is derived from an EMBL/GenBank/DDBJ whole genome shotgun (WGS) entry which is preliminary data.</text>
</comment>
<keyword evidence="11" id="KW-0325">Glycoprotein</keyword>
<dbReference type="EMBL" id="JAJJHW010002585">
    <property type="protein sequence ID" value="KAH8370875.1"/>
    <property type="molecule type" value="Genomic_DNA"/>
</dbReference>
<evidence type="ECO:0000256" key="1">
    <source>
        <dbReference type="ARBA" id="ARBA00004447"/>
    </source>
</evidence>
<reference evidence="16" key="1">
    <citation type="journal article" date="2021" name="Mol. Ecol. Resour.">
        <title>Phylogenomic analyses of the genus Drosophila reveals genomic signals of climate adaptation.</title>
        <authorList>
            <person name="Li F."/>
            <person name="Rane R.V."/>
            <person name="Luria V."/>
            <person name="Xiong Z."/>
            <person name="Chen J."/>
            <person name="Li Z."/>
            <person name="Catullo R.A."/>
            <person name="Griffin P.C."/>
            <person name="Schiffer M."/>
            <person name="Pearce S."/>
            <person name="Lee S.F."/>
            <person name="McElroy K."/>
            <person name="Stocker A."/>
            <person name="Shirriffs J."/>
            <person name="Cockerell F."/>
            <person name="Coppin C."/>
            <person name="Sgro C.M."/>
            <person name="Karger A."/>
            <person name="Cain J.W."/>
            <person name="Weber J.A."/>
            <person name="Santpere G."/>
            <person name="Kirschner M.W."/>
            <person name="Hoffmann A.A."/>
            <person name="Oakeshott J.G."/>
            <person name="Zhang G."/>
        </authorList>
    </citation>
    <scope>NUCLEOTIDE SEQUENCE</scope>
    <source>
        <strain evidence="16">BGI-SZ-2011g</strain>
    </source>
</reference>
<evidence type="ECO:0000313" key="16">
    <source>
        <dbReference type="EMBL" id="KAH8370875.1"/>
    </source>
</evidence>
<keyword evidence="7" id="KW-0735">Signal-anchor</keyword>
<evidence type="ECO:0000256" key="7">
    <source>
        <dbReference type="ARBA" id="ARBA00022968"/>
    </source>
</evidence>
<dbReference type="GO" id="GO:0032580">
    <property type="term" value="C:Golgi cisterna membrane"/>
    <property type="evidence" value="ECO:0007669"/>
    <property type="project" value="UniProtKB-SubCell"/>
</dbReference>
<evidence type="ECO:0000256" key="8">
    <source>
        <dbReference type="ARBA" id="ARBA00022989"/>
    </source>
</evidence>
<evidence type="ECO:0000256" key="11">
    <source>
        <dbReference type="ARBA" id="ARBA00023180"/>
    </source>
</evidence>
<evidence type="ECO:0000259" key="15">
    <source>
        <dbReference type="Pfam" id="PF17039"/>
    </source>
</evidence>
<dbReference type="Gene3D" id="3.40.50.11660">
    <property type="entry name" value="Glycosyl transferase family 10, C-terminal domain"/>
    <property type="match status" value="1"/>
</dbReference>
<evidence type="ECO:0000259" key="14">
    <source>
        <dbReference type="Pfam" id="PF00852"/>
    </source>
</evidence>
<evidence type="ECO:0000256" key="10">
    <source>
        <dbReference type="ARBA" id="ARBA00023136"/>
    </source>
</evidence>
<evidence type="ECO:0000256" key="5">
    <source>
        <dbReference type="ARBA" id="ARBA00022679"/>
    </source>
</evidence>
<dbReference type="Pfam" id="PF00852">
    <property type="entry name" value="Glyco_transf_10"/>
    <property type="match status" value="1"/>
</dbReference>